<evidence type="ECO:0000313" key="1">
    <source>
        <dbReference type="EMBL" id="RSL78682.1"/>
    </source>
</evidence>
<sequence length="68" mass="7530">MSTSAVSPFQGHGAFIRGFRALKSSEWFKKSVAVDDQHVQVHIVSSKVKLRGIVIYHLKNCCLDSGNL</sequence>
<accession>A0A428RMC1</accession>
<reference evidence="1 2" key="1">
    <citation type="submission" date="2017-06" db="EMBL/GenBank/DDBJ databases">
        <title>Comparative genomic analysis of Ambrosia Fusariam Clade fungi.</title>
        <authorList>
            <person name="Stajich J.E."/>
            <person name="Carrillo J."/>
            <person name="Kijimoto T."/>
            <person name="Eskalen A."/>
            <person name="O'Donnell K."/>
            <person name="Kasson M."/>
        </authorList>
    </citation>
    <scope>NUCLEOTIDE SEQUENCE [LARGE SCALE GENOMIC DNA]</scope>
    <source>
        <strain evidence="1 2">NRRL62606</strain>
    </source>
</reference>
<keyword evidence="2" id="KW-1185">Reference proteome</keyword>
<gene>
    <name evidence="1" type="ORF">CEP51_007976</name>
</gene>
<comment type="caution">
    <text evidence="1">The sequence shown here is derived from an EMBL/GenBank/DDBJ whole genome shotgun (WGS) entry which is preliminary data.</text>
</comment>
<proteinExistence type="predicted"/>
<name>A0A428RMC1_9HYPO</name>
<evidence type="ECO:0000313" key="2">
    <source>
        <dbReference type="Proteomes" id="UP000287972"/>
    </source>
</evidence>
<organism evidence="1 2">
    <name type="scientific">Fusarium floridanum</name>
    <dbReference type="NCBI Taxonomy" id="1325733"/>
    <lineage>
        <taxon>Eukaryota</taxon>
        <taxon>Fungi</taxon>
        <taxon>Dikarya</taxon>
        <taxon>Ascomycota</taxon>
        <taxon>Pezizomycotina</taxon>
        <taxon>Sordariomycetes</taxon>
        <taxon>Hypocreomycetidae</taxon>
        <taxon>Hypocreales</taxon>
        <taxon>Nectriaceae</taxon>
        <taxon>Fusarium</taxon>
        <taxon>Fusarium solani species complex</taxon>
    </lineage>
</organism>
<dbReference type="AlphaFoldDB" id="A0A428RMC1"/>
<dbReference type="EMBL" id="NKCL01000199">
    <property type="protein sequence ID" value="RSL78682.1"/>
    <property type="molecule type" value="Genomic_DNA"/>
</dbReference>
<dbReference type="Proteomes" id="UP000287972">
    <property type="component" value="Unassembled WGS sequence"/>
</dbReference>
<protein>
    <submittedName>
        <fullName evidence="1">Uncharacterized protein</fullName>
    </submittedName>
</protein>